<dbReference type="EMBL" id="JH651379">
    <property type="protein sequence ID" value="EIJ40355.1"/>
    <property type="molecule type" value="Genomic_DNA"/>
</dbReference>
<dbReference type="Gene3D" id="3.40.50.2000">
    <property type="entry name" value="Glycogen Phosphorylase B"/>
    <property type="match status" value="2"/>
</dbReference>
<proteinExistence type="predicted"/>
<reference evidence="1 2" key="1">
    <citation type="submission" date="2012-02" db="EMBL/GenBank/DDBJ databases">
        <title>Improved High-Quality Draft genome of Joostella marina DSM 19592.</title>
        <authorList>
            <consortium name="US DOE Joint Genome Institute (JGI-PGF)"/>
            <person name="Lucas S."/>
            <person name="Copeland A."/>
            <person name="Lapidus A."/>
            <person name="Bruce D."/>
            <person name="Goodwin L."/>
            <person name="Pitluck S."/>
            <person name="Peters L."/>
            <person name="Chertkov O."/>
            <person name="Ovchinnikova G."/>
            <person name="Kyrpides N."/>
            <person name="Mavromatis K."/>
            <person name="Detter J.C."/>
            <person name="Han C."/>
            <person name="Land M."/>
            <person name="Hauser L."/>
            <person name="Markowitz V."/>
            <person name="Cheng J.-F."/>
            <person name="Hugenholtz P."/>
            <person name="Woyke T."/>
            <person name="Wu D."/>
            <person name="Tindall B."/>
            <person name="Brambilla E."/>
            <person name="Klenk H.-P."/>
            <person name="Eisen J.A."/>
        </authorList>
    </citation>
    <scope>NUCLEOTIDE SEQUENCE [LARGE SCALE GENOMIC DNA]</scope>
    <source>
        <strain evidence="1 2">DSM 19592</strain>
    </source>
</reference>
<dbReference type="AlphaFoldDB" id="I3C9R2"/>
<gene>
    <name evidence="1" type="ORF">JoomaDRAFT_3413</name>
</gene>
<name>I3C9R2_9FLAO</name>
<organism evidence="1 2">
    <name type="scientific">Galbibacter orientalis DSM 19592</name>
    <dbReference type="NCBI Taxonomy" id="926559"/>
    <lineage>
        <taxon>Bacteria</taxon>
        <taxon>Pseudomonadati</taxon>
        <taxon>Bacteroidota</taxon>
        <taxon>Flavobacteriia</taxon>
        <taxon>Flavobacteriales</taxon>
        <taxon>Flavobacteriaceae</taxon>
        <taxon>Galbibacter</taxon>
    </lineage>
</organism>
<dbReference type="Proteomes" id="UP000004690">
    <property type="component" value="Unassembled WGS sequence"/>
</dbReference>
<dbReference type="GO" id="GO:0016740">
    <property type="term" value="F:transferase activity"/>
    <property type="evidence" value="ECO:0007669"/>
    <property type="project" value="UniProtKB-KW"/>
</dbReference>
<protein>
    <submittedName>
        <fullName evidence="1">Glycosyltransferase</fullName>
    </submittedName>
</protein>
<keyword evidence="2" id="KW-1185">Reference proteome</keyword>
<dbReference type="CDD" id="cd03794">
    <property type="entry name" value="GT4_WbuB-like"/>
    <property type="match status" value="1"/>
</dbReference>
<accession>I3C9R2</accession>
<dbReference type="OrthoDB" id="9794575at2"/>
<dbReference type="HOGENOM" id="CLU_032377_0_0_10"/>
<keyword evidence="1" id="KW-0808">Transferase</keyword>
<dbReference type="SUPFAM" id="SSF53756">
    <property type="entry name" value="UDP-Glycosyltransferase/glycogen phosphorylase"/>
    <property type="match status" value="1"/>
</dbReference>
<evidence type="ECO:0000313" key="1">
    <source>
        <dbReference type="EMBL" id="EIJ40355.1"/>
    </source>
</evidence>
<dbReference type="eggNOG" id="COG0438">
    <property type="taxonomic scope" value="Bacteria"/>
</dbReference>
<dbReference type="STRING" id="926559.JoomaDRAFT_3413"/>
<dbReference type="Pfam" id="PF13692">
    <property type="entry name" value="Glyco_trans_1_4"/>
    <property type="match status" value="1"/>
</dbReference>
<sequence length="423" mass="48471">MKKVLIICYYWPPAGGPGVQRWLNFVKFLPEFGIEPVVYIPENPDYPMEDASFLAEVPKEVTILKQPIFEPYKFASIFSGKKTKQISKGIISNKKQSFTEKVLLWIRGNFFIPDARVFWVKPSVNYLKKYLENEDITTIITTGPPHSVHLIGMKLKKQLDLKWIADFRDPWTNIGYHSALKLTKNSQQKHKKLEHEVLNSADLIVTTSYTTKVEFETISSKPIEVITNGFITPEIKKSKVDKKFTVSHIGSLLSGRNPKVLWSVIGELLEENPDFKKDFQLQLAGAVSKEVLESIKAYKIDENLSILGYVAHQKAIELQRATQVLLLIEIDAEKTRGIIPGKLFEYMAATRPIIALGPKQWDVARILEETNAGVYFDYTEKEKLKETLLSFYKAYKNDNLYVNSVDIDKYHRKSLTKHLASII</sequence>
<evidence type="ECO:0000313" key="2">
    <source>
        <dbReference type="Proteomes" id="UP000004690"/>
    </source>
</evidence>
<dbReference type="RefSeq" id="WP_008614599.1">
    <property type="nucleotide sequence ID" value="NZ_JH651379.1"/>
</dbReference>